<keyword evidence="4" id="KW-1133">Transmembrane helix</keyword>
<evidence type="ECO:0000313" key="7">
    <source>
        <dbReference type="Proteomes" id="UP001254165"/>
    </source>
</evidence>
<evidence type="ECO:0000313" key="6">
    <source>
        <dbReference type="EMBL" id="MDT8897176.1"/>
    </source>
</evidence>
<feature type="transmembrane region" description="Helical" evidence="4">
    <location>
        <begin position="16"/>
        <end position="33"/>
    </location>
</feature>
<name>A0ABU3NJZ5_9CHLR</name>
<accession>A0ABU3NJZ5</accession>
<organism evidence="6 7">
    <name type="scientific">Thermanaerothrix solaris</name>
    <dbReference type="NCBI Taxonomy" id="3058434"/>
    <lineage>
        <taxon>Bacteria</taxon>
        <taxon>Bacillati</taxon>
        <taxon>Chloroflexota</taxon>
        <taxon>Anaerolineae</taxon>
        <taxon>Anaerolineales</taxon>
        <taxon>Anaerolineaceae</taxon>
        <taxon>Thermanaerothrix</taxon>
    </lineage>
</organism>
<keyword evidence="3" id="KW-0378">Hydrolase</keyword>
<dbReference type="InterPro" id="IPR016071">
    <property type="entry name" value="Staphylococal_nuclease_OB-fold"/>
</dbReference>
<keyword evidence="1" id="KW-0540">Nuclease</keyword>
<keyword evidence="4" id="KW-0472">Membrane</keyword>
<evidence type="ECO:0000256" key="2">
    <source>
        <dbReference type="ARBA" id="ARBA00022759"/>
    </source>
</evidence>
<dbReference type="PANTHER" id="PTHR12302:SF3">
    <property type="entry name" value="SERINE_THREONINE-PROTEIN KINASE 31"/>
    <property type="match status" value="1"/>
</dbReference>
<protein>
    <submittedName>
        <fullName evidence="6">Thermonuclease family protein</fullName>
    </submittedName>
</protein>
<dbReference type="Pfam" id="PF00565">
    <property type="entry name" value="SNase"/>
    <property type="match status" value="1"/>
</dbReference>
<dbReference type="SMART" id="SM00318">
    <property type="entry name" value="SNc"/>
    <property type="match status" value="1"/>
</dbReference>
<feature type="domain" description="TNase-like" evidence="5">
    <location>
        <begin position="71"/>
        <end position="199"/>
    </location>
</feature>
<dbReference type="PROSITE" id="PS50830">
    <property type="entry name" value="TNASE_3"/>
    <property type="match status" value="1"/>
</dbReference>
<dbReference type="Gene3D" id="2.40.50.90">
    <property type="match status" value="1"/>
</dbReference>
<keyword evidence="7" id="KW-1185">Reference proteome</keyword>
<dbReference type="RefSeq" id="WP_315623826.1">
    <property type="nucleotide sequence ID" value="NZ_JAUHMF010000001.1"/>
</dbReference>
<dbReference type="EMBL" id="JAUHMF010000001">
    <property type="protein sequence ID" value="MDT8897176.1"/>
    <property type="molecule type" value="Genomic_DNA"/>
</dbReference>
<keyword evidence="4" id="KW-0812">Transmembrane</keyword>
<evidence type="ECO:0000256" key="3">
    <source>
        <dbReference type="ARBA" id="ARBA00022801"/>
    </source>
</evidence>
<dbReference type="InterPro" id="IPR035437">
    <property type="entry name" value="SNase_OB-fold_sf"/>
</dbReference>
<evidence type="ECO:0000259" key="5">
    <source>
        <dbReference type="PROSITE" id="PS50830"/>
    </source>
</evidence>
<comment type="caution">
    <text evidence="6">The sequence shown here is derived from an EMBL/GenBank/DDBJ whole genome shotgun (WGS) entry which is preliminary data.</text>
</comment>
<sequence length="201" mass="22233">MSKCVSSHSVWSRPPLPLTLLTIVLVLFLLILVKTLAPKGNLPLGEATTTPRPIPLFTDSSALACLPTNTIREQGKVVRVVDGDTVEVEINGSLFNVRYIGIDTPESTIRIEYFGEEAAARNQALVDGREVTLIKDVSETDRYGRLLRYVLVGEIFINYELVRGGYANALRYPPDVACAEVFHMAEHKAREEGLGLWAPRP</sequence>
<evidence type="ECO:0000256" key="4">
    <source>
        <dbReference type="SAM" id="Phobius"/>
    </source>
</evidence>
<keyword evidence="2" id="KW-0255">Endonuclease</keyword>
<dbReference type="SUPFAM" id="SSF50199">
    <property type="entry name" value="Staphylococcal nuclease"/>
    <property type="match status" value="1"/>
</dbReference>
<evidence type="ECO:0000256" key="1">
    <source>
        <dbReference type="ARBA" id="ARBA00022722"/>
    </source>
</evidence>
<reference evidence="6 7" key="1">
    <citation type="submission" date="2023-07" db="EMBL/GenBank/DDBJ databases">
        <title>Novel species of Thermanaerothrix with wide hydrolytic capabilities.</title>
        <authorList>
            <person name="Zayulina K.S."/>
            <person name="Podosokorskaya O.A."/>
            <person name="Elcheninov A.G."/>
        </authorList>
    </citation>
    <scope>NUCLEOTIDE SEQUENCE [LARGE SCALE GENOMIC DNA]</scope>
    <source>
        <strain evidence="6 7">4228-RoL</strain>
    </source>
</reference>
<dbReference type="Proteomes" id="UP001254165">
    <property type="component" value="Unassembled WGS sequence"/>
</dbReference>
<proteinExistence type="predicted"/>
<dbReference type="PANTHER" id="PTHR12302">
    <property type="entry name" value="EBNA2 BINDING PROTEIN P100"/>
    <property type="match status" value="1"/>
</dbReference>
<gene>
    <name evidence="6" type="ORF">QYE77_02775</name>
</gene>